<dbReference type="InterPro" id="IPR000731">
    <property type="entry name" value="SSD"/>
</dbReference>
<comment type="pathway">
    <text evidence="2 12">Metabolic intermediate biosynthesis; (R)-mevalonate biosynthesis; (R)-mevalonate from acetyl-CoA: step 3/3.</text>
</comment>
<evidence type="ECO:0000256" key="7">
    <source>
        <dbReference type="ARBA" id="ARBA00022989"/>
    </source>
</evidence>
<feature type="transmembrane region" description="Helical" evidence="12">
    <location>
        <begin position="46"/>
        <end position="67"/>
    </location>
</feature>
<comment type="similarity">
    <text evidence="3 12">Belongs to the HMG-CoA reductase family.</text>
</comment>
<dbReference type="STRING" id="400727.A0A2T7NE57"/>
<dbReference type="SUPFAM" id="SSF55035">
    <property type="entry name" value="NAD-binding domain of HMG-CoA reductase"/>
    <property type="match status" value="1"/>
</dbReference>
<keyword evidence="15" id="KW-1185">Reference proteome</keyword>
<proteinExistence type="inferred from homology"/>
<evidence type="ECO:0000256" key="12">
    <source>
        <dbReference type="RuleBase" id="RU361219"/>
    </source>
</evidence>
<dbReference type="GO" id="GO:0005778">
    <property type="term" value="C:peroxisomal membrane"/>
    <property type="evidence" value="ECO:0007669"/>
    <property type="project" value="TreeGrafter"/>
</dbReference>
<dbReference type="InterPro" id="IPR023076">
    <property type="entry name" value="HMG_CoA_Rdtase_CS"/>
</dbReference>
<dbReference type="EC" id="1.1.1.34" evidence="12"/>
<dbReference type="GO" id="GO:0016126">
    <property type="term" value="P:sterol biosynthetic process"/>
    <property type="evidence" value="ECO:0007669"/>
    <property type="project" value="TreeGrafter"/>
</dbReference>
<keyword evidence="6 12" id="KW-0521">NADP</keyword>
<evidence type="ECO:0000256" key="11">
    <source>
        <dbReference type="ARBA" id="ARBA00049909"/>
    </source>
</evidence>
<evidence type="ECO:0000256" key="8">
    <source>
        <dbReference type="ARBA" id="ARBA00023002"/>
    </source>
</evidence>
<keyword evidence="7 12" id="KW-1133">Transmembrane helix</keyword>
<dbReference type="GO" id="GO:0008299">
    <property type="term" value="P:isoprenoid biosynthetic process"/>
    <property type="evidence" value="ECO:0007669"/>
    <property type="project" value="InterPro"/>
</dbReference>
<evidence type="ECO:0000256" key="6">
    <source>
        <dbReference type="ARBA" id="ARBA00022857"/>
    </source>
</evidence>
<dbReference type="PANTHER" id="PTHR10572">
    <property type="entry name" value="3-HYDROXY-3-METHYLGLUTARYL-COENZYME A REDUCTASE"/>
    <property type="match status" value="1"/>
</dbReference>
<dbReference type="GO" id="GO:0050661">
    <property type="term" value="F:NADP binding"/>
    <property type="evidence" value="ECO:0007669"/>
    <property type="project" value="InterPro"/>
</dbReference>
<dbReference type="InterPro" id="IPR023282">
    <property type="entry name" value="HMG_CoA_Rdtase_N"/>
</dbReference>
<dbReference type="PROSITE" id="PS01192">
    <property type="entry name" value="HMG_COA_REDUCTASE_3"/>
    <property type="match status" value="1"/>
</dbReference>
<feature type="transmembrane region" description="Helical" evidence="12">
    <location>
        <begin position="20"/>
        <end position="39"/>
    </location>
</feature>
<evidence type="ECO:0000313" key="15">
    <source>
        <dbReference type="Proteomes" id="UP000245119"/>
    </source>
</evidence>
<comment type="catalytic activity">
    <reaction evidence="11">
        <text>(R)-mevalonate + 2 NADP(+) + CoA = (3S)-3-hydroxy-3-methylglutaryl-CoA + 2 NADPH + 2 H(+)</text>
        <dbReference type="Rhea" id="RHEA:15989"/>
        <dbReference type="ChEBI" id="CHEBI:15378"/>
        <dbReference type="ChEBI" id="CHEBI:36464"/>
        <dbReference type="ChEBI" id="CHEBI:43074"/>
        <dbReference type="ChEBI" id="CHEBI:57287"/>
        <dbReference type="ChEBI" id="CHEBI:57783"/>
        <dbReference type="ChEBI" id="CHEBI:58349"/>
        <dbReference type="EC" id="1.1.1.34"/>
    </reaction>
    <physiologicalReaction direction="right-to-left" evidence="11">
        <dbReference type="Rhea" id="RHEA:15991"/>
    </physiologicalReaction>
</comment>
<dbReference type="AlphaFoldDB" id="A0A2T7NE57"/>
<dbReference type="Gene3D" id="3.90.770.10">
    <property type="entry name" value="3-hydroxy-3-methylglutaryl-coenzyme A Reductase, Chain A, domain 2"/>
    <property type="match status" value="1"/>
</dbReference>
<dbReference type="PROSITE" id="PS00066">
    <property type="entry name" value="HMG_COA_REDUCTASE_1"/>
    <property type="match status" value="1"/>
</dbReference>
<evidence type="ECO:0000256" key="10">
    <source>
        <dbReference type="ARBA" id="ARBA00023180"/>
    </source>
</evidence>
<comment type="caution">
    <text evidence="14">The sequence shown here is derived from an EMBL/GenBank/DDBJ whole genome shotgun (WGS) entry which is preliminary data.</text>
</comment>
<dbReference type="PROSITE" id="PS00318">
    <property type="entry name" value="HMG_COA_REDUCTASE_2"/>
    <property type="match status" value="1"/>
</dbReference>
<accession>A0A2T7NE57</accession>
<name>A0A2T7NE57_POMCA</name>
<dbReference type="InterPro" id="IPR009023">
    <property type="entry name" value="HMG_CoA_Rdtase_NAD(P)-bd_sf"/>
</dbReference>
<evidence type="ECO:0000256" key="5">
    <source>
        <dbReference type="ARBA" id="ARBA00022824"/>
    </source>
</evidence>
<evidence type="ECO:0000256" key="9">
    <source>
        <dbReference type="ARBA" id="ARBA00023136"/>
    </source>
</evidence>
<dbReference type="InterPro" id="IPR053958">
    <property type="entry name" value="HMGCR/SNAP/NPC1-like_SSD"/>
</dbReference>
<dbReference type="UniPathway" id="UPA00058">
    <property type="reaction ID" value="UER00103"/>
</dbReference>
<keyword evidence="10" id="KW-0325">Glycoprotein</keyword>
<dbReference type="SUPFAM" id="SSF56542">
    <property type="entry name" value="Substrate-binding domain of HMG-CoA reductase"/>
    <property type="match status" value="1"/>
</dbReference>
<keyword evidence="5 12" id="KW-0256">Endoplasmic reticulum</keyword>
<evidence type="ECO:0000313" key="14">
    <source>
        <dbReference type="EMBL" id="PVD19446.1"/>
    </source>
</evidence>
<evidence type="ECO:0000256" key="3">
    <source>
        <dbReference type="ARBA" id="ARBA00007661"/>
    </source>
</evidence>
<dbReference type="Proteomes" id="UP000245119">
    <property type="component" value="Linkage Group LG13"/>
</dbReference>
<dbReference type="FunFam" id="3.90.770.10:FF:000002">
    <property type="entry name" value="3-hydroxy-3-methylglutaryl coenzyme A reductase"/>
    <property type="match status" value="1"/>
</dbReference>
<dbReference type="Gene3D" id="1.10.3270.10">
    <property type="entry name" value="HMGR, N-terminal domain"/>
    <property type="match status" value="1"/>
</dbReference>
<feature type="transmembrane region" description="Helical" evidence="12">
    <location>
        <begin position="111"/>
        <end position="135"/>
    </location>
</feature>
<dbReference type="PROSITE" id="PS50156">
    <property type="entry name" value="SSD"/>
    <property type="match status" value="1"/>
</dbReference>
<evidence type="ECO:0000256" key="1">
    <source>
        <dbReference type="ARBA" id="ARBA00004477"/>
    </source>
</evidence>
<keyword evidence="4 12" id="KW-0812">Transmembrane</keyword>
<dbReference type="PANTHER" id="PTHR10572:SF24">
    <property type="entry name" value="3-HYDROXY-3-METHYLGLUTARYL-COENZYME A REDUCTASE"/>
    <property type="match status" value="1"/>
</dbReference>
<feature type="domain" description="SSD" evidence="13">
    <location>
        <begin position="46"/>
        <end position="172"/>
    </location>
</feature>
<dbReference type="InterPro" id="IPR023074">
    <property type="entry name" value="HMG_CoA_Rdtase_cat_sf"/>
</dbReference>
<evidence type="ECO:0000259" key="13">
    <source>
        <dbReference type="PROSITE" id="PS50156"/>
    </source>
</evidence>
<feature type="transmembrane region" description="Helical" evidence="12">
    <location>
        <begin position="155"/>
        <end position="177"/>
    </location>
</feature>
<evidence type="ECO:0000256" key="4">
    <source>
        <dbReference type="ARBA" id="ARBA00022692"/>
    </source>
</evidence>
<dbReference type="GO" id="GO:0015936">
    <property type="term" value="P:coenzyme A metabolic process"/>
    <property type="evidence" value="ECO:0007669"/>
    <property type="project" value="InterPro"/>
</dbReference>
<dbReference type="OrthoDB" id="310654at2759"/>
<protein>
    <recommendedName>
        <fullName evidence="12">3-hydroxy-3-methylglutaryl coenzyme A reductase</fullName>
        <shortName evidence="12">HMG-CoA reductase</shortName>
        <ecNumber evidence="12">1.1.1.34</ecNumber>
    </recommendedName>
</protein>
<evidence type="ECO:0000256" key="2">
    <source>
        <dbReference type="ARBA" id="ARBA00005084"/>
    </source>
</evidence>
<comment type="subcellular location">
    <subcellularLocation>
        <location evidence="1 12">Endoplasmic reticulum membrane</location>
        <topology evidence="1 12">Multi-pass membrane protein</topology>
    </subcellularLocation>
</comment>
<dbReference type="NCBIfam" id="TIGR00920">
    <property type="entry name" value="2A060605"/>
    <property type="match status" value="1"/>
</dbReference>
<dbReference type="InterPro" id="IPR004816">
    <property type="entry name" value="HMG_CoA_Rdtase_metazoan"/>
</dbReference>
<dbReference type="NCBIfam" id="TIGR00533">
    <property type="entry name" value="HMG_CoA_R_NADP"/>
    <property type="match status" value="1"/>
</dbReference>
<dbReference type="FunFam" id="1.10.3270.10:FF:000001">
    <property type="entry name" value="3-hydroxy-3-methylglutaryl coenzyme A reductase"/>
    <property type="match status" value="1"/>
</dbReference>
<dbReference type="InterPro" id="IPR009029">
    <property type="entry name" value="HMG_CoA_Rdtase_sub-bd_dom_sf"/>
</dbReference>
<dbReference type="Pfam" id="PF00368">
    <property type="entry name" value="HMG-CoA_red"/>
    <property type="match status" value="1"/>
</dbReference>
<reference evidence="14 15" key="1">
    <citation type="submission" date="2018-04" db="EMBL/GenBank/DDBJ databases">
        <title>The genome of golden apple snail Pomacea canaliculata provides insight into stress tolerance and invasive adaptation.</title>
        <authorList>
            <person name="Liu C."/>
            <person name="Liu B."/>
            <person name="Ren Y."/>
            <person name="Zhang Y."/>
            <person name="Wang H."/>
            <person name="Li S."/>
            <person name="Jiang F."/>
            <person name="Yin L."/>
            <person name="Zhang G."/>
            <person name="Qian W."/>
            <person name="Fan W."/>
        </authorList>
    </citation>
    <scope>NUCLEOTIDE SEQUENCE [LARGE SCALE GENOMIC DNA]</scope>
    <source>
        <strain evidence="14">SZHN2017</strain>
        <tissue evidence="14">Muscle</tissue>
    </source>
</reference>
<dbReference type="PROSITE" id="PS50065">
    <property type="entry name" value="HMG_COA_REDUCTASE_4"/>
    <property type="match status" value="1"/>
</dbReference>
<dbReference type="Gene3D" id="3.30.70.420">
    <property type="entry name" value="Hydroxymethylglutaryl-CoA reductase, class I/II, NAD/NADP-binding domain"/>
    <property type="match status" value="1"/>
</dbReference>
<dbReference type="InterPro" id="IPR002202">
    <property type="entry name" value="HMG_CoA_Rdtase"/>
</dbReference>
<dbReference type="FunFam" id="3.30.70.420:FF:000001">
    <property type="entry name" value="3-hydroxy-3-methylglutaryl coenzyme A reductase"/>
    <property type="match status" value="1"/>
</dbReference>
<organism evidence="14 15">
    <name type="scientific">Pomacea canaliculata</name>
    <name type="common">Golden apple snail</name>
    <dbReference type="NCBI Taxonomy" id="400727"/>
    <lineage>
        <taxon>Eukaryota</taxon>
        <taxon>Metazoa</taxon>
        <taxon>Spiralia</taxon>
        <taxon>Lophotrochozoa</taxon>
        <taxon>Mollusca</taxon>
        <taxon>Gastropoda</taxon>
        <taxon>Caenogastropoda</taxon>
        <taxon>Architaenioglossa</taxon>
        <taxon>Ampullarioidea</taxon>
        <taxon>Ampullariidae</taxon>
        <taxon>Pomacea</taxon>
    </lineage>
</organism>
<gene>
    <name evidence="14" type="ORF">C0Q70_19935</name>
</gene>
<keyword evidence="9 12" id="KW-0472">Membrane</keyword>
<keyword evidence="8 12" id="KW-0560">Oxidoreductase</keyword>
<dbReference type="CDD" id="cd00643">
    <property type="entry name" value="HMG-CoA_reductase_classI"/>
    <property type="match status" value="1"/>
</dbReference>
<dbReference type="PRINTS" id="PR00071">
    <property type="entry name" value="HMGCOARDTASE"/>
</dbReference>
<dbReference type="GO" id="GO:0005789">
    <property type="term" value="C:endoplasmic reticulum membrane"/>
    <property type="evidence" value="ECO:0007669"/>
    <property type="project" value="UniProtKB-SubCell"/>
</dbReference>
<dbReference type="Pfam" id="PF12349">
    <property type="entry name" value="Sterol-sensing"/>
    <property type="match status" value="1"/>
</dbReference>
<dbReference type="InterPro" id="IPR004554">
    <property type="entry name" value="HMG_CoA_Rdtase_eu_arc"/>
</dbReference>
<dbReference type="EMBL" id="PZQS01000013">
    <property type="protein sequence ID" value="PVD19446.1"/>
    <property type="molecule type" value="Genomic_DNA"/>
</dbReference>
<sequence length="834" mass="90229">MVLSRLFREYGKICATHPWEVIIISLTVMLSLVSVSAYPSPEIDKICIVGVFTILASFMFSVAFMKLVGSELRGLSEALTVFLLLVDVGRASALLRCTLRSETQDEVKANIAHAMAVIGPAITLDAIVETLLIGVGTLSGVKQLEVLCYYGCLAIIAYYLAFMTLYPASLALALEILRERNQGKPLKHLQKLAGIQQSEEREEKPNPVNQYVKIIMSAGLFLVHARNLLVTEGGQGTEKGSSDRMLLVPDHPQDQPKKHMESWHGNVFGMLNENFDYFITLAVALALTLKYIYYDNDVDQQIDSLPSPQSLDVGKREVCPSPAAVTKSPMFTLDDSDGEDTKSVAEKAVQTENSAISSEKTKGYIAPSILQDTKASVCRSLETCLEILNSDEGAGALTDEEVMLLVQKKHIPSYKLEKVLNSYERGVHIRRQMLLLQLPSRSVLDHLPYINYDYSLVDGACCENVIGYMPVPVGFAGPLLLDGKRFTVPMATTEGCLVASTNRGCRALEQCGGVQSCMFGDGMTRAPVIRFPSAKRASEVKQWLQDSDNFDKVKEWFDVTSRFARLQHLTIVLAGRQLYIRFVSTTGDAMGMNMLSKGSENALKELSKEFPDMEIISLSGNFCTDKKPAAINWIEGRGKSVVCEATVSGHIIKSVLKTSAAALVDLNIQKNLVGSAMAGSIGGFNAHAANIVTAIYIATGQDPAQNIASSNCMTLMETAGISGEDLHITCTMPSLELGTVGGGTVLSPQGACLEMLGVRGSNPERPGANAEQLARIVCATVLAGELSLLSALAAGHLVKSHLRHNRSSLSLNPVTSMSQKNLTLVPGTCTQGCS</sequence>
<dbReference type="GO" id="GO:0004420">
    <property type="term" value="F:hydroxymethylglutaryl-CoA reductase (NADPH) activity"/>
    <property type="evidence" value="ECO:0007669"/>
    <property type="project" value="UniProtKB-EC"/>
</dbReference>